<geneLocation type="plasmid" evidence="2">
    <name>penh92</name>
</geneLocation>
<dbReference type="KEGG" id="cuh:BJN34_36865"/>
<protein>
    <submittedName>
        <fullName evidence="1">Uncharacterized protein</fullName>
    </submittedName>
</protein>
<accession>A0A1U9V3R6</accession>
<proteinExistence type="predicted"/>
<dbReference type="OrthoDB" id="8965566at2"/>
<dbReference type="RefSeq" id="WP_078201831.1">
    <property type="nucleotide sequence ID" value="NZ_CP017759.1"/>
</dbReference>
<sequence length="90" mass="10200">MQQFENDQSDYPKPETVLAIRGAIASGRHGGPMGPEGHWLNEFWQIGRTLRDHSEMLQGFQGTARRGLLSTSTRYLAINEPVFEQPDERS</sequence>
<evidence type="ECO:0000313" key="2">
    <source>
        <dbReference type="Proteomes" id="UP000189627"/>
    </source>
</evidence>
<organism evidence="1 2">
    <name type="scientific">Cupriavidus necator</name>
    <name type="common">Alcaligenes eutrophus</name>
    <name type="synonym">Ralstonia eutropha</name>
    <dbReference type="NCBI Taxonomy" id="106590"/>
    <lineage>
        <taxon>Bacteria</taxon>
        <taxon>Pseudomonadati</taxon>
        <taxon>Pseudomonadota</taxon>
        <taxon>Betaproteobacteria</taxon>
        <taxon>Burkholderiales</taxon>
        <taxon>Burkholderiaceae</taxon>
        <taxon>Cupriavidus</taxon>
    </lineage>
</organism>
<dbReference type="AlphaFoldDB" id="A0A1U9V3R6"/>
<keyword evidence="1" id="KW-0614">Plasmid</keyword>
<name>A0A1U9V3R6_CUPNE</name>
<gene>
    <name evidence="1" type="ORF">BJN34_36865</name>
</gene>
<reference evidence="2" key="1">
    <citation type="submission" date="2017-02" db="EMBL/GenBank/DDBJ databases">
        <title>Complete genome sequence of Cupriavidus necator strain NH9, a 3-chlorobenzoate degrader.</title>
        <authorList>
            <person name="Moriuchi R."/>
            <person name="Dohra H."/>
            <person name="Ogawa N."/>
        </authorList>
    </citation>
    <scope>NUCLEOTIDE SEQUENCE [LARGE SCALE GENOMIC DNA]</scope>
    <source>
        <strain evidence="2">NH9</strain>
        <plasmid evidence="2">penh92</plasmid>
    </source>
</reference>
<evidence type="ECO:0000313" key="1">
    <source>
        <dbReference type="EMBL" id="AQV99449.1"/>
    </source>
</evidence>
<dbReference type="EMBL" id="CP017759">
    <property type="protein sequence ID" value="AQV99449.1"/>
    <property type="molecule type" value="Genomic_DNA"/>
</dbReference>
<dbReference type="Proteomes" id="UP000189627">
    <property type="component" value="Plasmid pENH92"/>
</dbReference>